<evidence type="ECO:0000256" key="1">
    <source>
        <dbReference type="SAM" id="MobiDB-lite"/>
    </source>
</evidence>
<dbReference type="Proteomes" id="UP000321497">
    <property type="component" value="Unassembled WGS sequence"/>
</dbReference>
<keyword evidence="3" id="KW-1185">Reference proteome</keyword>
<dbReference type="AlphaFoldDB" id="A0A5C6YWM3"/>
<protein>
    <submittedName>
        <fullName evidence="2">Uncharacterized protein</fullName>
    </submittedName>
</protein>
<dbReference type="EMBL" id="VORT01000016">
    <property type="protein sequence ID" value="TXD71575.1"/>
    <property type="molecule type" value="Genomic_DNA"/>
</dbReference>
<name>A0A5C6YWM3_9FLAO</name>
<sequence length="67" mass="7261">MKELEGLEPTSAGKEEGQRLVAGEDGSFAQKQEAKSQNLGFGTMEGLINPMALQLVRVGMQRKVMPI</sequence>
<proteinExistence type="predicted"/>
<evidence type="ECO:0000313" key="2">
    <source>
        <dbReference type="EMBL" id="TXD71575.1"/>
    </source>
</evidence>
<gene>
    <name evidence="2" type="ORF">ESU54_16260</name>
</gene>
<reference evidence="2 3" key="1">
    <citation type="submission" date="2019-08" db="EMBL/GenBank/DDBJ databases">
        <title>Genome of Aequorivita antarctica SW49 (type strain).</title>
        <authorList>
            <person name="Bowman J.P."/>
        </authorList>
    </citation>
    <scope>NUCLEOTIDE SEQUENCE [LARGE SCALE GENOMIC DNA]</scope>
    <source>
        <strain evidence="2 3">SW49</strain>
    </source>
</reference>
<accession>A0A5C6YWM3</accession>
<evidence type="ECO:0000313" key="3">
    <source>
        <dbReference type="Proteomes" id="UP000321497"/>
    </source>
</evidence>
<comment type="caution">
    <text evidence="2">The sequence shown here is derived from an EMBL/GenBank/DDBJ whole genome shotgun (WGS) entry which is preliminary data.</text>
</comment>
<organism evidence="2 3">
    <name type="scientific">Aequorivita antarctica</name>
    <dbReference type="NCBI Taxonomy" id="153266"/>
    <lineage>
        <taxon>Bacteria</taxon>
        <taxon>Pseudomonadati</taxon>
        <taxon>Bacteroidota</taxon>
        <taxon>Flavobacteriia</taxon>
        <taxon>Flavobacteriales</taxon>
        <taxon>Flavobacteriaceae</taxon>
        <taxon>Aequorivita</taxon>
    </lineage>
</organism>
<feature type="region of interest" description="Disordered" evidence="1">
    <location>
        <begin position="1"/>
        <end position="34"/>
    </location>
</feature>
<dbReference type="RefSeq" id="WP_111844886.1">
    <property type="nucleotide sequence ID" value="NZ_UEGI01000010.1"/>
</dbReference>